<dbReference type="PANTHER" id="PTHR23073">
    <property type="entry name" value="26S PROTEASOME REGULATORY SUBUNIT"/>
    <property type="match status" value="1"/>
</dbReference>
<dbReference type="EMBL" id="FNMZ01000001">
    <property type="protein sequence ID" value="SDW51500.1"/>
    <property type="molecule type" value="Genomic_DNA"/>
</dbReference>
<comment type="similarity">
    <text evidence="1">Belongs to the AAA ATPase family.</text>
</comment>
<accession>A0A1H2U637</accession>
<dbReference type="InterPro" id="IPR003959">
    <property type="entry name" value="ATPase_AAA_core"/>
</dbReference>
<dbReference type="InterPro" id="IPR027417">
    <property type="entry name" value="P-loop_NTPase"/>
</dbReference>
<proteinExistence type="inferred from homology"/>
<evidence type="ECO:0000256" key="1">
    <source>
        <dbReference type="ARBA" id="ARBA00006914"/>
    </source>
</evidence>
<feature type="compositionally biased region" description="Low complexity" evidence="4">
    <location>
        <begin position="725"/>
        <end position="744"/>
    </location>
</feature>
<evidence type="ECO:0000313" key="6">
    <source>
        <dbReference type="EMBL" id="SDW51500.1"/>
    </source>
</evidence>
<dbReference type="GO" id="GO:0005524">
    <property type="term" value="F:ATP binding"/>
    <property type="evidence" value="ECO:0007669"/>
    <property type="project" value="UniProtKB-KW"/>
</dbReference>
<dbReference type="Pfam" id="PF00004">
    <property type="entry name" value="AAA"/>
    <property type="match status" value="1"/>
</dbReference>
<gene>
    <name evidence="6" type="ORF">SAMN05444336_1011227</name>
</gene>
<evidence type="ECO:0000259" key="5">
    <source>
        <dbReference type="SMART" id="SM00382"/>
    </source>
</evidence>
<dbReference type="RefSeq" id="WP_092680178.1">
    <property type="nucleotide sequence ID" value="NZ_FNMZ01000001.1"/>
</dbReference>
<evidence type="ECO:0000256" key="2">
    <source>
        <dbReference type="ARBA" id="ARBA00022741"/>
    </source>
</evidence>
<feature type="region of interest" description="Disordered" evidence="4">
    <location>
        <begin position="700"/>
        <end position="752"/>
    </location>
</feature>
<evidence type="ECO:0000313" key="7">
    <source>
        <dbReference type="Proteomes" id="UP000199118"/>
    </source>
</evidence>
<dbReference type="InterPro" id="IPR050221">
    <property type="entry name" value="26S_Proteasome_ATPase"/>
</dbReference>
<feature type="region of interest" description="Disordered" evidence="4">
    <location>
        <begin position="1"/>
        <end position="34"/>
    </location>
</feature>
<dbReference type="InterPro" id="IPR003593">
    <property type="entry name" value="AAA+_ATPase"/>
</dbReference>
<keyword evidence="3" id="KW-0067">ATP-binding</keyword>
<organism evidence="6 7">
    <name type="scientific">Albimonas donghaensis</name>
    <dbReference type="NCBI Taxonomy" id="356660"/>
    <lineage>
        <taxon>Bacteria</taxon>
        <taxon>Pseudomonadati</taxon>
        <taxon>Pseudomonadota</taxon>
        <taxon>Alphaproteobacteria</taxon>
        <taxon>Rhodobacterales</taxon>
        <taxon>Paracoccaceae</taxon>
        <taxon>Albimonas</taxon>
    </lineage>
</organism>
<dbReference type="SUPFAM" id="SSF52540">
    <property type="entry name" value="P-loop containing nucleoside triphosphate hydrolases"/>
    <property type="match status" value="1"/>
</dbReference>
<sequence>MTAPFSSPRPAFPGPAYEAPGRRPSAVAASPGHPAPLEALPRDAAGCAGLWRLAAALALAERLDALGEDGAALARAHPFLAAYREAAEQAAPGLAAARWPARLAAWERGADPAPPLARAAGALGLSGAQRLALALAALPGDDSRFAGLFADLQGPAGPRAPTAETLARLLGMDEADAPRALTAPLLAAGLLEPTDPDLQRAERPLRMPDALRDAAQGVALAGGAGAGSCAGEAPDAPRMTRPGDAPRIEDLIHPRDFLARLARLPAMLAGGRADLVILRRMPGADAAEIAAALARGAGLGLLRPGASAAADPLRARRAGALALLCGAALLLERDAAPSETVDLPPALPGGLPTFLGLGREGGIAPDRLSRAVTIEIPFPGPDLRARIWRAALGDLPVTDLPALRDRFQLPHGHIRRLAAAAAGEARLEGRDAIAPDDVRRAARQLGRQELDGLADPLEARGRWDDLVASPAATTLLQELAARARHREALPDRLSERPGRGLRALLTGPSGAGKTLAARIFAAELGMDIHRVDLASVVSKFVGETEKNLARLLARAEALDVVLLIDEGDALLARRTEVKSSNDRFANMETDFLLQRLEFHQGVVLITTNLAESVDPAFQRRMDAVIPFARPGPEARRRIWELHLPEGTDLPPGALERLARSCAMTGGQIRNAVRHAAGRALEDGALLGERHLRAGVAREYQKAGAMAPLPPEDAEGSDRERGAGGAPRARVSGFAAALGRARGPAGQDGGSRS</sequence>
<dbReference type="AlphaFoldDB" id="A0A1H2U637"/>
<keyword evidence="2" id="KW-0547">Nucleotide-binding</keyword>
<dbReference type="CDD" id="cd19481">
    <property type="entry name" value="RecA-like_protease"/>
    <property type="match status" value="1"/>
</dbReference>
<name>A0A1H2U637_9RHOB</name>
<dbReference type="Proteomes" id="UP000199118">
    <property type="component" value="Unassembled WGS sequence"/>
</dbReference>
<dbReference type="OrthoDB" id="7438987at2"/>
<dbReference type="GO" id="GO:0016887">
    <property type="term" value="F:ATP hydrolysis activity"/>
    <property type="evidence" value="ECO:0007669"/>
    <property type="project" value="InterPro"/>
</dbReference>
<feature type="domain" description="AAA+ ATPase" evidence="5">
    <location>
        <begin position="499"/>
        <end position="631"/>
    </location>
</feature>
<protein>
    <submittedName>
        <fullName evidence="6">ATPase family associated with various cellular activities (AAA)</fullName>
    </submittedName>
</protein>
<dbReference type="Gene3D" id="3.40.50.300">
    <property type="entry name" value="P-loop containing nucleotide triphosphate hydrolases"/>
    <property type="match status" value="1"/>
</dbReference>
<keyword evidence="7" id="KW-1185">Reference proteome</keyword>
<reference evidence="6 7" key="1">
    <citation type="submission" date="2016-10" db="EMBL/GenBank/DDBJ databases">
        <authorList>
            <person name="de Groot N.N."/>
        </authorList>
    </citation>
    <scope>NUCLEOTIDE SEQUENCE [LARGE SCALE GENOMIC DNA]</scope>
    <source>
        <strain evidence="6 7">DSM 17890</strain>
    </source>
</reference>
<dbReference type="SMART" id="SM00382">
    <property type="entry name" value="AAA"/>
    <property type="match status" value="1"/>
</dbReference>
<dbReference type="STRING" id="356660.SAMN05444336_1011227"/>
<evidence type="ECO:0000256" key="3">
    <source>
        <dbReference type="ARBA" id="ARBA00022840"/>
    </source>
</evidence>
<evidence type="ECO:0000256" key="4">
    <source>
        <dbReference type="SAM" id="MobiDB-lite"/>
    </source>
</evidence>